<dbReference type="KEGG" id="tcb:TCARB_1851"/>
<dbReference type="AlphaFoldDB" id="A0A3G1AA66"/>
<dbReference type="Proteomes" id="UP000266720">
    <property type="component" value="Chromosome"/>
</dbReference>
<organism evidence="1 2">
    <name type="scientific">Thermofilum adornatum 1505</name>
    <dbReference type="NCBI Taxonomy" id="697581"/>
    <lineage>
        <taxon>Archaea</taxon>
        <taxon>Thermoproteota</taxon>
        <taxon>Thermoprotei</taxon>
        <taxon>Thermofilales</taxon>
        <taxon>Thermofilaceae</taxon>
        <taxon>Thermofilum</taxon>
    </lineage>
</organism>
<dbReference type="GeneID" id="25407260"/>
<dbReference type="EMBL" id="CP007493">
    <property type="protein sequence ID" value="AJB42887.1"/>
    <property type="molecule type" value="Genomic_DNA"/>
</dbReference>
<evidence type="ECO:0000313" key="1">
    <source>
        <dbReference type="EMBL" id="AJB42887.1"/>
    </source>
</evidence>
<protein>
    <submittedName>
        <fullName evidence="1">Uncharacterized protein</fullName>
    </submittedName>
</protein>
<reference evidence="2" key="1">
    <citation type="book" date="2010" name="EXTREMOPHILES" publisher="0:0-0">
        <title>Complete genome sequences of ten hyperthermophilic archaea reveal their metabolic capabilities and possible ecological roles.</title>
        <editorList>
            <person name="?"/>
        </editorList>
        <authorList>
            <person name="Ravin N.V."/>
            <person name="Mardanov A.V."/>
            <person name="Bonch-Osmolovskaya E.A."/>
            <person name="Skryabin K.G."/>
        </authorList>
    </citation>
    <scope>NUCLEOTIDE SEQUENCE [LARGE SCALE GENOMIC DNA]</scope>
    <source>
        <strain evidence="2">1505</strain>
    </source>
</reference>
<name>A0A3G1AA66_9CREN</name>
<dbReference type="RefSeq" id="WP_052887237.1">
    <property type="nucleotide sequence ID" value="NZ_CP007493.1"/>
</dbReference>
<proteinExistence type="predicted"/>
<gene>
    <name evidence="1" type="ORF">TCARB_1851</name>
</gene>
<sequence>MVEWGDEVEGAGARRNGEKALEARLKELEEFLNGEFHRRIRDFWYVALKYYVENVLDVFGLEKEFGELWRVPVGGPYFYVKLRYRHRLEDGIGGFADKIQEERGIYPVSISYCGVFTMRFFNGVRINLYDAWVLEVVDAERKKAGFVVLDFREAKVRRDEGP</sequence>
<accession>A0A3G1AA66</accession>
<evidence type="ECO:0000313" key="2">
    <source>
        <dbReference type="Proteomes" id="UP000266720"/>
    </source>
</evidence>